<evidence type="ECO:0000256" key="12">
    <source>
        <dbReference type="PROSITE-ProRule" id="PRU00277"/>
    </source>
</evidence>
<dbReference type="Pfam" id="PF04488">
    <property type="entry name" value="Gly_transf_sug"/>
    <property type="match status" value="1"/>
</dbReference>
<dbReference type="Proteomes" id="UP000320333">
    <property type="component" value="Unassembled WGS sequence"/>
</dbReference>
<accession>A0A507EMI5</accession>
<keyword evidence="7" id="KW-0333">Golgi apparatus</keyword>
<dbReference type="PANTHER" id="PTHR12042:SF21">
    <property type="entry name" value="ALPHA1,4-GALACTOSYLTRANSFERASE 1-RELATED"/>
    <property type="match status" value="1"/>
</dbReference>
<evidence type="ECO:0000313" key="16">
    <source>
        <dbReference type="Proteomes" id="UP000320333"/>
    </source>
</evidence>
<keyword evidence="13" id="KW-1133">Transmembrane helix</keyword>
<dbReference type="GO" id="GO:0016758">
    <property type="term" value="F:hexosyltransferase activity"/>
    <property type="evidence" value="ECO:0007669"/>
    <property type="project" value="UniProtKB-ARBA"/>
</dbReference>
<dbReference type="Pfam" id="PF04572">
    <property type="entry name" value="Gb3_synth"/>
    <property type="match status" value="1"/>
</dbReference>
<keyword evidence="10 12" id="KW-0413">Isomerase</keyword>
<keyword evidence="13" id="KW-0812">Transmembrane</keyword>
<dbReference type="InterPro" id="IPR029044">
    <property type="entry name" value="Nucleotide-diphossugar_trans"/>
</dbReference>
<evidence type="ECO:0000256" key="6">
    <source>
        <dbReference type="ARBA" id="ARBA00022679"/>
    </source>
</evidence>
<evidence type="ECO:0000256" key="13">
    <source>
        <dbReference type="SAM" id="Phobius"/>
    </source>
</evidence>
<comment type="similarity">
    <text evidence="11">Belongs to the FKBP-type PPIase family. FKBP1 subfamily.</text>
</comment>
<evidence type="ECO:0000256" key="11">
    <source>
        <dbReference type="ARBA" id="ARBA00038106"/>
    </source>
</evidence>
<dbReference type="Gene3D" id="3.10.50.40">
    <property type="match status" value="1"/>
</dbReference>
<dbReference type="GO" id="GO:0000139">
    <property type="term" value="C:Golgi membrane"/>
    <property type="evidence" value="ECO:0007669"/>
    <property type="project" value="UniProtKB-SubCell"/>
</dbReference>
<dbReference type="SUPFAM" id="SSF53448">
    <property type="entry name" value="Nucleotide-diphospho-sugar transferases"/>
    <property type="match status" value="1"/>
</dbReference>
<comment type="subcellular location">
    <subcellularLocation>
        <location evidence="2">Golgi apparatus membrane</location>
        <topology evidence="2">Single-pass type II membrane protein</topology>
    </subcellularLocation>
</comment>
<dbReference type="AlphaFoldDB" id="A0A507EMI5"/>
<keyword evidence="8 12" id="KW-0697">Rotamase</keyword>
<evidence type="ECO:0000259" key="14">
    <source>
        <dbReference type="PROSITE" id="PS50059"/>
    </source>
</evidence>
<dbReference type="Pfam" id="PF00254">
    <property type="entry name" value="FKBP_C"/>
    <property type="match status" value="1"/>
</dbReference>
<reference evidence="15 16" key="1">
    <citation type="journal article" date="2019" name="Sci. Rep.">
        <title>Comparative genomics of chytrid fungi reveal insights into the obligate biotrophic and pathogenic lifestyle of Synchytrium endobioticum.</title>
        <authorList>
            <person name="van de Vossenberg B.T.L.H."/>
            <person name="Warris S."/>
            <person name="Nguyen H.D.T."/>
            <person name="van Gent-Pelzer M.P.E."/>
            <person name="Joly D.L."/>
            <person name="van de Geest H.C."/>
            <person name="Bonants P.J.M."/>
            <person name="Smith D.S."/>
            <person name="Levesque C.A."/>
            <person name="van der Lee T.A.J."/>
        </authorList>
    </citation>
    <scope>NUCLEOTIDE SEQUENCE [LARGE SCALE GENOMIC DNA]</scope>
    <source>
        <strain evidence="15 16">CBS 675.73</strain>
    </source>
</reference>
<comment type="similarity">
    <text evidence="3">Belongs to the glycosyltransferase 32 family.</text>
</comment>
<dbReference type="InterPro" id="IPR001179">
    <property type="entry name" value="PPIase_FKBP_dom"/>
</dbReference>
<name>A0A507EMI5_9FUNG</name>
<dbReference type="EC" id="5.2.1.8" evidence="4 12"/>
<dbReference type="STRING" id="246404.A0A507EMI5"/>
<evidence type="ECO:0000256" key="3">
    <source>
        <dbReference type="ARBA" id="ARBA00009003"/>
    </source>
</evidence>
<evidence type="ECO:0000313" key="15">
    <source>
        <dbReference type="EMBL" id="TPX65074.1"/>
    </source>
</evidence>
<feature type="domain" description="PPIase FKBP-type" evidence="14">
    <location>
        <begin position="558"/>
        <end position="646"/>
    </location>
</feature>
<dbReference type="GO" id="GO:0003755">
    <property type="term" value="F:peptidyl-prolyl cis-trans isomerase activity"/>
    <property type="evidence" value="ECO:0007669"/>
    <property type="project" value="UniProtKB-KW"/>
</dbReference>
<dbReference type="Gene3D" id="3.90.550.20">
    <property type="match status" value="1"/>
</dbReference>
<dbReference type="PANTHER" id="PTHR12042">
    <property type="entry name" value="LACTOSYLCERAMIDE 4-ALPHA-GALACTOSYLTRANSFERASE ALPHA- 1,4-GALACTOSYLTRANSFERASE"/>
    <property type="match status" value="1"/>
</dbReference>
<dbReference type="GO" id="GO:0006688">
    <property type="term" value="P:glycosphingolipid biosynthetic process"/>
    <property type="evidence" value="ECO:0007669"/>
    <property type="project" value="TreeGrafter"/>
</dbReference>
<dbReference type="OrthoDB" id="409543at2759"/>
<evidence type="ECO:0000256" key="10">
    <source>
        <dbReference type="ARBA" id="ARBA00023235"/>
    </source>
</evidence>
<evidence type="ECO:0000256" key="4">
    <source>
        <dbReference type="ARBA" id="ARBA00013194"/>
    </source>
</evidence>
<dbReference type="PROSITE" id="PS50059">
    <property type="entry name" value="FKBP_PPIASE"/>
    <property type="match status" value="1"/>
</dbReference>
<dbReference type="FunFam" id="3.10.50.40:FF:000025">
    <property type="entry name" value="Peptidylprolyl isomerase"/>
    <property type="match status" value="1"/>
</dbReference>
<dbReference type="InterPro" id="IPR046357">
    <property type="entry name" value="PPIase_dom_sf"/>
</dbReference>
<evidence type="ECO:0000256" key="5">
    <source>
        <dbReference type="ARBA" id="ARBA00022676"/>
    </source>
</evidence>
<feature type="transmembrane region" description="Helical" evidence="13">
    <location>
        <begin position="469"/>
        <end position="492"/>
    </location>
</feature>
<dbReference type="SUPFAM" id="SSF54534">
    <property type="entry name" value="FKBP-like"/>
    <property type="match status" value="1"/>
</dbReference>
<keyword evidence="6" id="KW-0808">Transferase</keyword>
<evidence type="ECO:0000256" key="7">
    <source>
        <dbReference type="ARBA" id="ARBA00023034"/>
    </source>
</evidence>
<evidence type="ECO:0000256" key="8">
    <source>
        <dbReference type="ARBA" id="ARBA00023110"/>
    </source>
</evidence>
<feature type="transmembrane region" description="Helical" evidence="13">
    <location>
        <begin position="12"/>
        <end position="31"/>
    </location>
</feature>
<evidence type="ECO:0000256" key="2">
    <source>
        <dbReference type="ARBA" id="ARBA00004323"/>
    </source>
</evidence>
<evidence type="ECO:0000256" key="1">
    <source>
        <dbReference type="ARBA" id="ARBA00000971"/>
    </source>
</evidence>
<keyword evidence="5" id="KW-0328">Glycosyltransferase</keyword>
<dbReference type="InterPro" id="IPR007577">
    <property type="entry name" value="GlycoTrfase_DXD_sugar-bd_CS"/>
</dbReference>
<gene>
    <name evidence="15" type="ORF">CcCBS67573_g08241</name>
</gene>
<proteinExistence type="inferred from homology"/>
<comment type="catalytic activity">
    <reaction evidence="1 12">
        <text>[protein]-peptidylproline (omega=180) = [protein]-peptidylproline (omega=0)</text>
        <dbReference type="Rhea" id="RHEA:16237"/>
        <dbReference type="Rhea" id="RHEA-COMP:10747"/>
        <dbReference type="Rhea" id="RHEA-COMP:10748"/>
        <dbReference type="ChEBI" id="CHEBI:83833"/>
        <dbReference type="ChEBI" id="CHEBI:83834"/>
        <dbReference type="EC" id="5.2.1.8"/>
    </reaction>
</comment>
<comment type="caution">
    <text evidence="15">The sequence shown here is derived from an EMBL/GenBank/DDBJ whole genome shotgun (WGS) entry which is preliminary data.</text>
</comment>
<keyword evidence="9 13" id="KW-0472">Membrane</keyword>
<evidence type="ECO:0000256" key="9">
    <source>
        <dbReference type="ARBA" id="ARBA00023136"/>
    </source>
</evidence>
<keyword evidence="16" id="KW-1185">Reference proteome</keyword>
<protein>
    <recommendedName>
        <fullName evidence="4 12">peptidylprolyl isomerase</fullName>
        <ecNumber evidence="4 12">5.2.1.8</ecNumber>
    </recommendedName>
</protein>
<sequence length="650" mass="72878">MANIAVIRYRRIFWVLAVFMSIYMLTVTLEAKKQRTRFTKDSLGDETQNEFRKERMRSDDILKIEMKQHGEMEAVQQQHEQQEVNKNAALVFELAQPVKLPVGDVNREPVHSAESAINSNEQLKQEISGVRTNGCDAFLKHAAHPPTLVPLSTQANTPKIFHFIHYNEHLSNPRYLCSLESAARINPNYQINVYARNSSHFKISISKWLSLLDTTISSRIFIHELVWKDAMMGTPLEQWYTLEKWKESSWVDQNLGNAFRLGILYHYGGVYLDLDIVSLNPVEAMMQDRTVAMQDGKWYNNAVFRFPPGDAFVKAMMEEFVSGFEGFVWARNGPRMVTRTMAKHCKKAPLADMCQSLLVLPANKFFPIQYEQREQLFAAFEESCELMQRLSDGSVGIHWWSKRVQSTIISTRTVLTMLMIVQCPVVFTSFSEEQLGVSQTAKLGVPASVKGLDPSLAFMKGSPHRKKKVMPHLIMALTTLLVLAYITIGYLAGDNPTKSPISVTVASTIKTGPEPPKLQPVNNPAPPPKAGFAHVYPEYGVDVEVVKEGDGVTFPKKGDTVTIHYIGKLKDGTKFDSSVDRGSPFVTVIGVGKVIRGWDEGVPQLSKGAKGILRISADYAYGTRGSQPVIPPNSELMFEVELIDVKSSSA</sequence>
<organism evidence="15 16">
    <name type="scientific">Chytriomyces confervae</name>
    <dbReference type="NCBI Taxonomy" id="246404"/>
    <lineage>
        <taxon>Eukaryota</taxon>
        <taxon>Fungi</taxon>
        <taxon>Fungi incertae sedis</taxon>
        <taxon>Chytridiomycota</taxon>
        <taxon>Chytridiomycota incertae sedis</taxon>
        <taxon>Chytridiomycetes</taxon>
        <taxon>Chytridiales</taxon>
        <taxon>Chytriomycetaceae</taxon>
        <taxon>Chytriomyces</taxon>
    </lineage>
</organism>
<dbReference type="InterPro" id="IPR051981">
    <property type="entry name" value="Glycosyltransf_32"/>
</dbReference>
<dbReference type="EMBL" id="QEAP01000511">
    <property type="protein sequence ID" value="TPX65074.1"/>
    <property type="molecule type" value="Genomic_DNA"/>
</dbReference>
<dbReference type="InterPro" id="IPR007652">
    <property type="entry name" value="A1-4-GlycosylTfrase_dom"/>
</dbReference>